<dbReference type="InterPro" id="IPR013562">
    <property type="entry name" value="TmcA/NAT10_N"/>
</dbReference>
<comment type="caution">
    <text evidence="17">The sequence shown here is derived from an EMBL/GenBank/DDBJ whole genome shotgun (WGS) entry which is preliminary data.</text>
</comment>
<feature type="binding site" evidence="12">
    <location>
        <position position="199"/>
    </location>
    <ligand>
        <name>ATP</name>
        <dbReference type="ChEBI" id="CHEBI:30616"/>
    </ligand>
</feature>
<comment type="catalytic activity">
    <reaction evidence="12">
        <text>cytidine(34) in elongator tRNA(Met) + acetyl-CoA + ATP + H2O = N(4)-acetylcytidine(34) in elongator tRNA(Met) + ADP + phosphate + CoA + H(+)</text>
        <dbReference type="Rhea" id="RHEA:43788"/>
        <dbReference type="Rhea" id="RHEA-COMP:10693"/>
        <dbReference type="Rhea" id="RHEA-COMP:10694"/>
        <dbReference type="ChEBI" id="CHEBI:15377"/>
        <dbReference type="ChEBI" id="CHEBI:15378"/>
        <dbReference type="ChEBI" id="CHEBI:30616"/>
        <dbReference type="ChEBI" id="CHEBI:43474"/>
        <dbReference type="ChEBI" id="CHEBI:57287"/>
        <dbReference type="ChEBI" id="CHEBI:57288"/>
        <dbReference type="ChEBI" id="CHEBI:74900"/>
        <dbReference type="ChEBI" id="CHEBI:82748"/>
        <dbReference type="ChEBI" id="CHEBI:456216"/>
        <dbReference type="EC" id="2.3.1.193"/>
    </reaction>
</comment>
<evidence type="ECO:0000259" key="15">
    <source>
        <dbReference type="Pfam" id="PF08351"/>
    </source>
</evidence>
<keyword evidence="5 12" id="KW-0547">Nucleotide-binding</keyword>
<dbReference type="PANTHER" id="PTHR10925:SF5">
    <property type="entry name" value="RNA CYTIDINE ACETYLTRANSFERASE"/>
    <property type="match status" value="1"/>
</dbReference>
<keyword evidence="6 12" id="KW-0067">ATP-binding</keyword>
<dbReference type="EMBL" id="JBHSXM010000001">
    <property type="protein sequence ID" value="MFC6835760.1"/>
    <property type="molecule type" value="Genomic_DNA"/>
</dbReference>
<dbReference type="InterPro" id="IPR032672">
    <property type="entry name" value="TmcA/NAT10/Kre33"/>
</dbReference>
<dbReference type="InterPro" id="IPR053477">
    <property type="entry name" value="tRNA_Cytidine_AcTrnsfr"/>
</dbReference>
<comment type="function">
    <text evidence="12">Catalyzes the formation of N(4)-acetylcytidine (ac(4)C) at the wobble position of tRNA(Met), by using acetyl-CoA as an acetyl donor and ATP (or GTP).</text>
</comment>
<comment type="catalytic activity">
    <reaction evidence="11">
        <text>a cytidine in mRNA + acetyl-CoA + ATP + H2O = an N(4)-acetylcytidine in mRNA + ADP + phosphate + CoA + H(+)</text>
        <dbReference type="Rhea" id="RHEA:58480"/>
        <dbReference type="Rhea" id="RHEA-COMP:15145"/>
        <dbReference type="Rhea" id="RHEA-COMP:15146"/>
        <dbReference type="ChEBI" id="CHEBI:15377"/>
        <dbReference type="ChEBI" id="CHEBI:15378"/>
        <dbReference type="ChEBI" id="CHEBI:30616"/>
        <dbReference type="ChEBI" id="CHEBI:43474"/>
        <dbReference type="ChEBI" id="CHEBI:57287"/>
        <dbReference type="ChEBI" id="CHEBI:57288"/>
        <dbReference type="ChEBI" id="CHEBI:74900"/>
        <dbReference type="ChEBI" id="CHEBI:82748"/>
        <dbReference type="ChEBI" id="CHEBI:456216"/>
    </reaction>
</comment>
<evidence type="ECO:0000256" key="1">
    <source>
        <dbReference type="ARBA" id="ARBA00022490"/>
    </source>
</evidence>
<dbReference type="Gene3D" id="3.40.630.30">
    <property type="match status" value="1"/>
</dbReference>
<gene>
    <name evidence="12 17" type="primary">tmcA</name>
    <name evidence="17" type="ORF">ACFQHK_04475</name>
</gene>
<comment type="catalytic activity">
    <reaction evidence="10">
        <text>a cytidine in RNA + acetyl-CoA + ATP + H2O = an N(4)-acetylcytidine in RNA + ADP + phosphate + CoA + H(+)</text>
        <dbReference type="Rhea" id="RHEA:82211"/>
        <dbReference type="Rhea" id="RHEA-COMP:15704"/>
        <dbReference type="Rhea" id="RHEA-COMP:19834"/>
        <dbReference type="ChEBI" id="CHEBI:15377"/>
        <dbReference type="ChEBI" id="CHEBI:15378"/>
        <dbReference type="ChEBI" id="CHEBI:30616"/>
        <dbReference type="ChEBI" id="CHEBI:43474"/>
        <dbReference type="ChEBI" id="CHEBI:57287"/>
        <dbReference type="ChEBI" id="CHEBI:57288"/>
        <dbReference type="ChEBI" id="CHEBI:74900"/>
        <dbReference type="ChEBI" id="CHEBI:82748"/>
        <dbReference type="ChEBI" id="CHEBI:456216"/>
    </reaction>
</comment>
<evidence type="ECO:0000256" key="7">
    <source>
        <dbReference type="ARBA" id="ARBA00022884"/>
    </source>
</evidence>
<dbReference type="Gene3D" id="3.40.50.11040">
    <property type="match status" value="1"/>
</dbReference>
<feature type="binding site" evidence="12">
    <location>
        <position position="365"/>
    </location>
    <ligand>
        <name>ATP</name>
        <dbReference type="ChEBI" id="CHEBI:30616"/>
    </ligand>
</feature>
<evidence type="ECO:0000256" key="6">
    <source>
        <dbReference type="ARBA" id="ARBA00022840"/>
    </source>
</evidence>
<keyword evidence="8 12" id="KW-0012">Acyltransferase</keyword>
<dbReference type="GO" id="GO:0051391">
    <property type="term" value="P:tRNA acetylation"/>
    <property type="evidence" value="ECO:0007669"/>
    <property type="project" value="UniProtKB-UniRule"/>
</dbReference>
<dbReference type="NCBIfam" id="NF041296">
    <property type="entry name" value="RNAactase_tcmA_Halo"/>
    <property type="match status" value="1"/>
</dbReference>
<comment type="catalytic activity">
    <reaction evidence="9">
        <text>a cytidine in tRNA + acetyl-CoA + ATP + H2O = an N(4)-acetylcytidine in tRNA + ADP + phosphate + CoA + H(+)</text>
        <dbReference type="Rhea" id="RHEA:53876"/>
        <dbReference type="Rhea" id="RHEA-COMP:13670"/>
        <dbReference type="Rhea" id="RHEA-COMP:13671"/>
        <dbReference type="ChEBI" id="CHEBI:15377"/>
        <dbReference type="ChEBI" id="CHEBI:15378"/>
        <dbReference type="ChEBI" id="CHEBI:30616"/>
        <dbReference type="ChEBI" id="CHEBI:43474"/>
        <dbReference type="ChEBI" id="CHEBI:57287"/>
        <dbReference type="ChEBI" id="CHEBI:57288"/>
        <dbReference type="ChEBI" id="CHEBI:74900"/>
        <dbReference type="ChEBI" id="CHEBI:82748"/>
        <dbReference type="ChEBI" id="CHEBI:456216"/>
    </reaction>
</comment>
<feature type="domain" description="N-acetyltransferase" evidence="16">
    <location>
        <begin position="420"/>
        <end position="536"/>
    </location>
</feature>
<sequence length="734" mass="78733">MFDSLPRALRAEARRANERRLVVLTGSHGACLDALSPFLDAADVDDVHLLGHTDADLPRLEPRRADDLLGTTRECVVVDAHEECRPNALGRAAGAVDGGGLLVLLAPPLDDWPARRDRFDESLAVPPADLDAVGGNFRRRLVGLLRQHPGVAVLDAETGTVERDGLTDPLPARERPAPAPPERHAFPVAAYRACLTDDQVAALRAFEALRSPEGVVVVEADRGRGKSSAAGLAAGSLAAAGRDVLVTAPSRRGAGELFARARELLDTLGVLVEREGTLAATDGGRVRFERPAHAVESDADVLLVDEAAGLPVSLLGSFLSGPPVGFATTVHGYEGAGRGFSVRFRERLASSDRDVTDCSMRAPIRYAASDPVEPWLFRALLLDAGPPVEPLVVDATPETVAYERPTPEDLLADEHVLRELFGLLVLAHYRTEPNDLARLLDAPNVTTRALTHDGHVVAVALLAREGDLSPGLAERTYRVGRVRGNMLPDLMLGQLRDPDAGGPVGYRVVRIATHPAVRSRGLGGHLLDRVHAEFEGDVDWFGVSYGATPRLLSFWASRDYATVHLSTTRNETSGEHSAAMLRPARGAALAARHARWFRERAAGVLSDSLSHLPPDVVRGALAATDEPFAATLTDREWRLVAAAGYGPGQFDVHPDPFRRLAVRALTDPDGPLSADAERLLVRRVLQGHDWEAVAAELGYHSASGARRDVGRACRALCARYGGDASAAERGRYDE</sequence>
<evidence type="ECO:0000256" key="11">
    <source>
        <dbReference type="ARBA" id="ARBA00049914"/>
    </source>
</evidence>
<dbReference type="GO" id="GO:0051392">
    <property type="term" value="F:tRNA cytidine N4-acetyltransferase activity"/>
    <property type="evidence" value="ECO:0007669"/>
    <property type="project" value="UniProtKB-UniRule"/>
</dbReference>
<keyword evidence="1 12" id="KW-0963">Cytoplasm</keyword>
<dbReference type="Pfam" id="PF13718">
    <property type="entry name" value="GNAT_acetyltr_2"/>
    <property type="match status" value="1"/>
</dbReference>
<evidence type="ECO:0000256" key="13">
    <source>
        <dbReference type="SAM" id="MobiDB-lite"/>
    </source>
</evidence>
<comment type="caution">
    <text evidence="12">Lacks conserved residue(s) required for the propagation of feature annotation.</text>
</comment>
<evidence type="ECO:0000259" key="14">
    <source>
        <dbReference type="Pfam" id="PF05127"/>
    </source>
</evidence>
<evidence type="ECO:0000256" key="2">
    <source>
        <dbReference type="ARBA" id="ARBA00022555"/>
    </source>
</evidence>
<dbReference type="InterPro" id="IPR016181">
    <property type="entry name" value="Acyl_CoA_acyltransferase"/>
</dbReference>
<evidence type="ECO:0000256" key="3">
    <source>
        <dbReference type="ARBA" id="ARBA00022679"/>
    </source>
</evidence>
<comment type="similarity">
    <text evidence="12">Belongs to the TmcA family.</text>
</comment>
<dbReference type="InterPro" id="IPR024914">
    <property type="entry name" value="tRNA_acetyltr_TmcA"/>
</dbReference>
<dbReference type="HAMAP" id="MF_01886">
    <property type="entry name" value="tRNA_acetyltr_TmcA"/>
    <property type="match status" value="1"/>
</dbReference>
<evidence type="ECO:0000259" key="16">
    <source>
        <dbReference type="Pfam" id="PF13718"/>
    </source>
</evidence>
<reference evidence="17 18" key="1">
    <citation type="journal article" date="2019" name="Int. J. Syst. Evol. Microbiol.">
        <title>The Global Catalogue of Microorganisms (GCM) 10K type strain sequencing project: providing services to taxonomists for standard genome sequencing and annotation.</title>
        <authorList>
            <consortium name="The Broad Institute Genomics Platform"/>
            <consortium name="The Broad Institute Genome Sequencing Center for Infectious Disease"/>
            <person name="Wu L."/>
            <person name="Ma J."/>
        </authorList>
    </citation>
    <scope>NUCLEOTIDE SEQUENCE [LARGE SCALE GENOMIC DNA]</scope>
    <source>
        <strain evidence="17 18">PSRA2</strain>
    </source>
</reference>
<dbReference type="InterPro" id="IPR000182">
    <property type="entry name" value="GNAT_dom"/>
</dbReference>
<feature type="binding site" evidence="12">
    <location>
        <begin position="511"/>
        <end position="513"/>
    </location>
    <ligand>
        <name>acetyl-CoA</name>
        <dbReference type="ChEBI" id="CHEBI:57288"/>
    </ligand>
</feature>
<dbReference type="SUPFAM" id="SSF52540">
    <property type="entry name" value="P-loop containing nucleoside triphosphate hydrolases"/>
    <property type="match status" value="1"/>
</dbReference>
<evidence type="ECO:0000256" key="9">
    <source>
        <dbReference type="ARBA" id="ARBA00049883"/>
    </source>
</evidence>
<dbReference type="GO" id="GO:0005737">
    <property type="term" value="C:cytoplasm"/>
    <property type="evidence" value="ECO:0007669"/>
    <property type="project" value="UniProtKB-SubCell"/>
</dbReference>
<keyword evidence="2 12" id="KW-0820">tRNA-binding</keyword>
<dbReference type="GO" id="GO:0005524">
    <property type="term" value="F:ATP binding"/>
    <property type="evidence" value="ECO:0007669"/>
    <property type="project" value="UniProtKB-UniRule"/>
</dbReference>
<keyword evidence="18" id="KW-1185">Reference proteome</keyword>
<protein>
    <recommendedName>
        <fullName evidence="12">tRNA(Met) cytidine acetyltransferase TmcA</fullName>
        <ecNumber evidence="12">2.3.1.193</ecNumber>
    </recommendedName>
</protein>
<evidence type="ECO:0000256" key="10">
    <source>
        <dbReference type="ARBA" id="ARBA00049889"/>
    </source>
</evidence>
<feature type="domain" description="TmcA/NAT10 N-terminal" evidence="15">
    <location>
        <begin position="8"/>
        <end position="155"/>
    </location>
</feature>
<organism evidence="17 18">
    <name type="scientific">Halomarina ordinaria</name>
    <dbReference type="NCBI Taxonomy" id="3033939"/>
    <lineage>
        <taxon>Archaea</taxon>
        <taxon>Methanobacteriati</taxon>
        <taxon>Methanobacteriota</taxon>
        <taxon>Stenosarchaea group</taxon>
        <taxon>Halobacteria</taxon>
        <taxon>Halobacteriales</taxon>
        <taxon>Natronomonadaceae</taxon>
        <taxon>Halomarina</taxon>
    </lineage>
</organism>
<evidence type="ECO:0000313" key="17">
    <source>
        <dbReference type="EMBL" id="MFC6835760.1"/>
    </source>
</evidence>
<name>A0ABD5U8A3_9EURY</name>
<evidence type="ECO:0000313" key="18">
    <source>
        <dbReference type="Proteomes" id="UP001596406"/>
    </source>
</evidence>
<dbReference type="Pfam" id="PF05127">
    <property type="entry name" value="NAT10_TcmA_helicase"/>
    <property type="match status" value="1"/>
</dbReference>
<dbReference type="SUPFAM" id="SSF55729">
    <property type="entry name" value="Acyl-CoA N-acyltransferases (Nat)"/>
    <property type="match status" value="1"/>
</dbReference>
<evidence type="ECO:0000256" key="12">
    <source>
        <dbReference type="HAMAP-Rule" id="MF_01886"/>
    </source>
</evidence>
<evidence type="ECO:0000256" key="4">
    <source>
        <dbReference type="ARBA" id="ARBA00022694"/>
    </source>
</evidence>
<feature type="domain" description="TcmA/NAT10 helicase" evidence="14">
    <location>
        <begin position="217"/>
        <end position="383"/>
    </location>
</feature>
<dbReference type="InterPro" id="IPR027417">
    <property type="entry name" value="P-loop_NTPase"/>
</dbReference>
<dbReference type="Proteomes" id="UP001596406">
    <property type="component" value="Unassembled WGS sequence"/>
</dbReference>
<evidence type="ECO:0000256" key="8">
    <source>
        <dbReference type="ARBA" id="ARBA00023315"/>
    </source>
</evidence>
<dbReference type="Pfam" id="PF08351">
    <property type="entry name" value="TmcA_N"/>
    <property type="match status" value="1"/>
</dbReference>
<dbReference type="GO" id="GO:0002101">
    <property type="term" value="P:tRNA wobble cytosine modification"/>
    <property type="evidence" value="ECO:0007669"/>
    <property type="project" value="UniProtKB-UniRule"/>
</dbReference>
<dbReference type="RefSeq" id="WP_304447456.1">
    <property type="nucleotide sequence ID" value="NZ_JARRAH010000001.1"/>
</dbReference>
<keyword evidence="4 12" id="KW-0819">tRNA processing</keyword>
<dbReference type="EC" id="2.3.1.193" evidence="12"/>
<proteinExistence type="inferred from homology"/>
<dbReference type="GO" id="GO:0000049">
    <property type="term" value="F:tRNA binding"/>
    <property type="evidence" value="ECO:0007669"/>
    <property type="project" value="UniProtKB-UniRule"/>
</dbReference>
<dbReference type="AlphaFoldDB" id="A0ABD5U8A3"/>
<accession>A0ABD5U8A3</accession>
<evidence type="ECO:0000256" key="5">
    <source>
        <dbReference type="ARBA" id="ARBA00022741"/>
    </source>
</evidence>
<dbReference type="Gene3D" id="3.40.50.300">
    <property type="entry name" value="P-loop containing nucleotide triphosphate hydrolases"/>
    <property type="match status" value="1"/>
</dbReference>
<dbReference type="InterPro" id="IPR007807">
    <property type="entry name" value="TcmA/NAT10_helicase"/>
</dbReference>
<keyword evidence="7 12" id="KW-0694">RNA-binding</keyword>
<feature type="region of interest" description="Disordered" evidence="13">
    <location>
        <begin position="162"/>
        <end position="182"/>
    </location>
</feature>
<dbReference type="PANTHER" id="PTHR10925">
    <property type="entry name" value="N-ACETYLTRANSFERASE 10"/>
    <property type="match status" value="1"/>
</dbReference>
<comment type="subcellular location">
    <subcellularLocation>
        <location evidence="12">Cytoplasm</location>
    </subcellularLocation>
</comment>
<keyword evidence="3 12" id="KW-0808">Transferase</keyword>